<name>A0A285RAD9_9PROT</name>
<dbReference type="InterPro" id="IPR001867">
    <property type="entry name" value="OmpR/PhoB-type_DNA-bd"/>
</dbReference>
<evidence type="ECO:0000256" key="2">
    <source>
        <dbReference type="PROSITE-ProRule" id="PRU01091"/>
    </source>
</evidence>
<dbReference type="SMART" id="SM00862">
    <property type="entry name" value="Trans_reg_C"/>
    <property type="match status" value="1"/>
</dbReference>
<dbReference type="InterPro" id="IPR016032">
    <property type="entry name" value="Sig_transdc_resp-reg_C-effctor"/>
</dbReference>
<dbReference type="Gene3D" id="1.25.40.10">
    <property type="entry name" value="Tetratricopeptide repeat domain"/>
    <property type="match status" value="1"/>
</dbReference>
<dbReference type="GO" id="GO:0000160">
    <property type="term" value="P:phosphorelay signal transduction system"/>
    <property type="evidence" value="ECO:0007669"/>
    <property type="project" value="InterPro"/>
</dbReference>
<sequence length="918" mass="100499">MEEELSFGPFTILPARRALLRDGKAVPIGSRAMDILLYLVSHAGELRTNADIVKHVWPATFVEEANLRVHISALRKALEDTKQAPAFIANIPGRGYTFIAAVQNVTKSPDTDNGNSSPADKISTPTSDIIPARSPVVMPRPLSRVFGRDQLIESLTEQLSISRLLTIVGPGGIGKSIVARAVVANGAAPEHTIWIDLSEVELGNLVPTVVASAIGILPRSNDIIGEIAANLHSGKAVLVLDCCEHLIENAASFAEELLDQAPGLRILATSREPLRAYGERVHRISALDLPDVKDIAAAWQSPAVQLFIERADGVLGGFTPDDTDLAHIVEICARLDGIPLAIELAAGRLETIGLESLEKSLADSFRILTRGRRTALPRHQTLTATLDWSYMILSTAEQRALREVSVFRGPFTIDSASAILSNGDAHDILPSLVAKSLVVADAAPDETRYRLLDTTRLYALQKLDAEGEKTQVMQKFVCHLCDLYDGKSYELSATARARQEYQDFQQVTSLRVALQWAFGDDGDPVLGARLTVVALPLFFRLSLLDECLSHVTQALTYLDAKPGRDERSRMQLYAALGWPQLRAINAPEHGIAAWSTAFAIAEDLGDLDYQLRAIWALWVDAINRAEPRLGLELAEKFQKLAQTSPDIADRVIAQRLHGATLHWLGQHKDAQGILTKMLADYDTLSAGQHSIRFQFDQRVTAIVILARLSWVLGDTEGALGKISETLEYLTDISHDISLCTLLAEAGCPIAILSDKHDLAATYIAQLRDHTKALSLDVWHCYADCFDAELHLINGRPRDCLHLMQSCLATLQHGGFVLFQSYFQSVMAQAQEALGDYDAAIKTIDAAIAGCTQSGEKWCLAELHRVRGAILIRHNTQNSLEQGRTSLTFALELARQDGAIGWENRIRKVMAAFALCQTA</sequence>
<gene>
    <name evidence="4" type="ORF">SAMN05428964_10118</name>
</gene>
<dbReference type="InterPro" id="IPR011990">
    <property type="entry name" value="TPR-like_helical_dom_sf"/>
</dbReference>
<dbReference type="Pfam" id="PF00486">
    <property type="entry name" value="Trans_reg_C"/>
    <property type="match status" value="1"/>
</dbReference>
<evidence type="ECO:0000256" key="1">
    <source>
        <dbReference type="ARBA" id="ARBA00023125"/>
    </source>
</evidence>
<dbReference type="SUPFAM" id="SSF46894">
    <property type="entry name" value="C-terminal effector domain of the bipartite response regulators"/>
    <property type="match status" value="1"/>
</dbReference>
<dbReference type="PANTHER" id="PTHR47691">
    <property type="entry name" value="REGULATOR-RELATED"/>
    <property type="match status" value="1"/>
</dbReference>
<dbReference type="InterPro" id="IPR058852">
    <property type="entry name" value="HTH_77"/>
</dbReference>
<organism evidence="4 5">
    <name type="scientific">Thalassospira xiamenensis</name>
    <dbReference type="NCBI Taxonomy" id="220697"/>
    <lineage>
        <taxon>Bacteria</taxon>
        <taxon>Pseudomonadati</taxon>
        <taxon>Pseudomonadota</taxon>
        <taxon>Alphaproteobacteria</taxon>
        <taxon>Rhodospirillales</taxon>
        <taxon>Thalassospiraceae</taxon>
        <taxon>Thalassospira</taxon>
    </lineage>
</organism>
<feature type="DNA-binding region" description="OmpR/PhoB-type" evidence="2">
    <location>
        <begin position="2"/>
        <end position="100"/>
    </location>
</feature>
<dbReference type="GO" id="GO:0003677">
    <property type="term" value="F:DNA binding"/>
    <property type="evidence" value="ECO:0007669"/>
    <property type="project" value="UniProtKB-UniRule"/>
</dbReference>
<evidence type="ECO:0000259" key="3">
    <source>
        <dbReference type="PROSITE" id="PS51755"/>
    </source>
</evidence>
<dbReference type="Proteomes" id="UP000219068">
    <property type="component" value="Unassembled WGS sequence"/>
</dbReference>
<dbReference type="InterPro" id="IPR036388">
    <property type="entry name" value="WH-like_DNA-bd_sf"/>
</dbReference>
<dbReference type="Gene3D" id="1.10.10.10">
    <property type="entry name" value="Winged helix-like DNA-binding domain superfamily/Winged helix DNA-binding domain"/>
    <property type="match status" value="1"/>
</dbReference>
<dbReference type="InterPro" id="IPR027417">
    <property type="entry name" value="P-loop_NTPase"/>
</dbReference>
<dbReference type="EMBL" id="OBMM01000001">
    <property type="protein sequence ID" value="SOB89347.1"/>
    <property type="molecule type" value="Genomic_DNA"/>
</dbReference>
<dbReference type="Pfam" id="PF25872">
    <property type="entry name" value="HTH_77"/>
    <property type="match status" value="1"/>
</dbReference>
<dbReference type="SUPFAM" id="SSF52540">
    <property type="entry name" value="P-loop containing nucleoside triphosphate hydrolases"/>
    <property type="match status" value="1"/>
</dbReference>
<keyword evidence="1 2" id="KW-0238">DNA-binding</keyword>
<dbReference type="RefSeq" id="WP_097050075.1">
    <property type="nucleotide sequence ID" value="NZ_OBMM01000001.1"/>
</dbReference>
<reference evidence="4 5" key="1">
    <citation type="submission" date="2017-08" db="EMBL/GenBank/DDBJ databases">
        <authorList>
            <person name="de Groot N.N."/>
        </authorList>
    </citation>
    <scope>NUCLEOTIDE SEQUENCE [LARGE SCALE GENOMIC DNA]</scope>
    <source>
        <strain evidence="4 5">USBA 78</strain>
    </source>
</reference>
<dbReference type="GO" id="GO:0006355">
    <property type="term" value="P:regulation of DNA-templated transcription"/>
    <property type="evidence" value="ECO:0007669"/>
    <property type="project" value="InterPro"/>
</dbReference>
<dbReference type="SUPFAM" id="SSF48452">
    <property type="entry name" value="TPR-like"/>
    <property type="match status" value="1"/>
</dbReference>
<proteinExistence type="predicted"/>
<accession>A0A285RAD9</accession>
<protein>
    <submittedName>
        <fullName evidence="4">Predicted ATPase</fullName>
    </submittedName>
</protein>
<evidence type="ECO:0000313" key="4">
    <source>
        <dbReference type="EMBL" id="SOB89347.1"/>
    </source>
</evidence>
<dbReference type="PROSITE" id="PS51755">
    <property type="entry name" value="OMPR_PHOB"/>
    <property type="match status" value="1"/>
</dbReference>
<dbReference type="Gene3D" id="3.40.50.300">
    <property type="entry name" value="P-loop containing nucleotide triphosphate hydrolases"/>
    <property type="match status" value="1"/>
</dbReference>
<feature type="domain" description="OmpR/PhoB-type" evidence="3">
    <location>
        <begin position="2"/>
        <end position="100"/>
    </location>
</feature>
<dbReference type="AlphaFoldDB" id="A0A285RAD9"/>
<dbReference type="CDD" id="cd00383">
    <property type="entry name" value="trans_reg_C"/>
    <property type="match status" value="1"/>
</dbReference>
<dbReference type="PANTHER" id="PTHR47691:SF3">
    <property type="entry name" value="HTH-TYPE TRANSCRIPTIONAL REGULATOR RV0890C-RELATED"/>
    <property type="match status" value="1"/>
</dbReference>
<evidence type="ECO:0000313" key="5">
    <source>
        <dbReference type="Proteomes" id="UP000219068"/>
    </source>
</evidence>